<reference evidence="2" key="1">
    <citation type="journal article" date="2019" name="Int. J. Syst. Evol. Microbiol.">
        <title>The Global Catalogue of Microorganisms (GCM) 10K type strain sequencing project: providing services to taxonomists for standard genome sequencing and annotation.</title>
        <authorList>
            <consortium name="The Broad Institute Genomics Platform"/>
            <consortium name="The Broad Institute Genome Sequencing Center for Infectious Disease"/>
            <person name="Wu L."/>
            <person name="Ma J."/>
        </authorList>
    </citation>
    <scope>NUCLEOTIDE SEQUENCE [LARGE SCALE GENOMIC DNA]</scope>
    <source>
        <strain evidence="2">JCM 18459</strain>
    </source>
</reference>
<name>A0ABP9PJ24_9ACTN</name>
<comment type="caution">
    <text evidence="1">The sequence shown here is derived from an EMBL/GenBank/DDBJ whole genome shotgun (WGS) entry which is preliminary data.</text>
</comment>
<gene>
    <name evidence="1" type="ORF">GCM10023340_17520</name>
</gene>
<dbReference type="EMBL" id="BAABKG010000002">
    <property type="protein sequence ID" value="GAA5146511.1"/>
    <property type="molecule type" value="Genomic_DNA"/>
</dbReference>
<evidence type="ECO:0000313" key="1">
    <source>
        <dbReference type="EMBL" id="GAA5146511.1"/>
    </source>
</evidence>
<proteinExistence type="predicted"/>
<dbReference type="Proteomes" id="UP001500221">
    <property type="component" value="Unassembled WGS sequence"/>
</dbReference>
<evidence type="ECO:0000313" key="2">
    <source>
        <dbReference type="Proteomes" id="UP001500221"/>
    </source>
</evidence>
<organism evidence="1 2">
    <name type="scientific">Nocardioides marinquilinus</name>
    <dbReference type="NCBI Taxonomy" id="1210400"/>
    <lineage>
        <taxon>Bacteria</taxon>
        <taxon>Bacillati</taxon>
        <taxon>Actinomycetota</taxon>
        <taxon>Actinomycetes</taxon>
        <taxon>Propionibacteriales</taxon>
        <taxon>Nocardioidaceae</taxon>
        <taxon>Nocardioides</taxon>
    </lineage>
</organism>
<accession>A0ABP9PJ24</accession>
<protein>
    <recommendedName>
        <fullName evidence="3">PaaI family thioesterase</fullName>
    </recommendedName>
</protein>
<keyword evidence="2" id="KW-1185">Reference proteome</keyword>
<evidence type="ECO:0008006" key="3">
    <source>
        <dbReference type="Google" id="ProtNLM"/>
    </source>
</evidence>
<sequence>MPEGTVTASTYCHIGMTAPASTKTAIAATARLEVRGRVRAGRVESVGTMRVIVAPRAGPETSPRG</sequence>